<dbReference type="GO" id="GO:0000978">
    <property type="term" value="F:RNA polymerase II cis-regulatory region sequence-specific DNA binding"/>
    <property type="evidence" value="ECO:0007669"/>
    <property type="project" value="TreeGrafter"/>
</dbReference>
<evidence type="ECO:0000256" key="2">
    <source>
        <dbReference type="ARBA" id="ARBA00023125"/>
    </source>
</evidence>
<reference evidence="8" key="3">
    <citation type="submission" date="2022-01" db="EMBL/GenBank/DDBJ databases">
        <authorList>
            <person name="Rubenstein D.R."/>
        </authorList>
    </citation>
    <scope>NUCLEOTIDE SEQUENCE</scope>
    <source>
        <strain evidence="8">SS15</strain>
        <tissue evidence="8">Liver</tissue>
    </source>
</reference>
<keyword evidence="9" id="KW-1185">Reference proteome</keyword>
<organism evidence="7">
    <name type="scientific">Lamprotornis superbus</name>
    <dbReference type="NCBI Taxonomy" id="245042"/>
    <lineage>
        <taxon>Eukaryota</taxon>
        <taxon>Metazoa</taxon>
        <taxon>Chordata</taxon>
        <taxon>Craniata</taxon>
        <taxon>Vertebrata</taxon>
        <taxon>Euteleostomi</taxon>
        <taxon>Archelosauria</taxon>
        <taxon>Archosauria</taxon>
        <taxon>Dinosauria</taxon>
        <taxon>Saurischia</taxon>
        <taxon>Theropoda</taxon>
        <taxon>Coelurosauria</taxon>
        <taxon>Aves</taxon>
        <taxon>Neognathae</taxon>
        <taxon>Neoaves</taxon>
        <taxon>Telluraves</taxon>
        <taxon>Australaves</taxon>
        <taxon>Passeriformes</taxon>
        <taxon>Sturnidae</taxon>
        <taxon>Lamprotornis</taxon>
    </lineage>
</organism>
<proteinExistence type="predicted"/>
<dbReference type="Gene3D" id="1.10.10.10">
    <property type="entry name" value="Winged helix-like DNA-binding domain superfamily/Winged helix DNA-binding domain"/>
    <property type="match status" value="1"/>
</dbReference>
<evidence type="ECO:0000313" key="7">
    <source>
        <dbReference type="EMBL" id="KAG0113229.1"/>
    </source>
</evidence>
<dbReference type="GO" id="GO:0005634">
    <property type="term" value="C:nucleus"/>
    <property type="evidence" value="ECO:0007669"/>
    <property type="project" value="UniProtKB-SubCell"/>
</dbReference>
<evidence type="ECO:0000256" key="4">
    <source>
        <dbReference type="PROSITE-ProRule" id="PRU00089"/>
    </source>
</evidence>
<feature type="non-terminal residue" evidence="7">
    <location>
        <position position="364"/>
    </location>
</feature>
<dbReference type="SMART" id="SM00339">
    <property type="entry name" value="FH"/>
    <property type="match status" value="1"/>
</dbReference>
<evidence type="ECO:0000313" key="9">
    <source>
        <dbReference type="Proteomes" id="UP000618051"/>
    </source>
</evidence>
<reference evidence="8 9" key="2">
    <citation type="journal article" date="2021" name="J. Hered.">
        <title>Feather Gene Expression Elucidates the Developmental Basis of Plumage Iridescence in African Starlings.</title>
        <authorList>
            <person name="Rubenstein D.R."/>
            <person name="Corvelo A."/>
            <person name="MacManes M.D."/>
            <person name="Maia R."/>
            <person name="Narzisi G."/>
            <person name="Rousaki A."/>
            <person name="Vandenabeele P."/>
            <person name="Shawkey M.D."/>
            <person name="Solomon J."/>
        </authorList>
    </citation>
    <scope>NUCLEOTIDE SEQUENCE [LARGE SCALE GENOMIC DNA]</scope>
    <source>
        <strain evidence="8">SS15</strain>
    </source>
</reference>
<feature type="region of interest" description="Disordered" evidence="5">
    <location>
        <begin position="222"/>
        <end position="250"/>
    </location>
</feature>
<reference evidence="7" key="1">
    <citation type="submission" date="2020-10" db="EMBL/GenBank/DDBJ databases">
        <title>Feather gene expression reveals the developmental basis of iridescence in African starlings.</title>
        <authorList>
            <person name="Rubenstein D.R."/>
        </authorList>
    </citation>
    <scope>NUCLEOTIDE SEQUENCE</scope>
    <source>
        <strain evidence="7">SS15</strain>
        <tissue evidence="7">Liver</tissue>
    </source>
</reference>
<dbReference type="EMBL" id="JADDUC010000504">
    <property type="protein sequence ID" value="KAG0113229.1"/>
    <property type="molecule type" value="Genomic_DNA"/>
</dbReference>
<sequence length="364" mass="39870">LLIQFGVQWEVKDECRWPEVRRLDGASANALSCHHAMTLNLEMSEVSMLSEEINEEDDKEPQSHYPYCHSYTEDEEEDKEGVSDLHDNTLLLQSLVYGGSGVGNSSRPPFRMAHRRQHHSTPYIAHLTMAILQSPEKCLTLSKICKFISRHFPYYWEKFPACQNSIHHNLPQLLRIAATLAMATTGCWTLRLSTSDNRSFLRCQNLHPSPCSSHPVSTDPTTVAMASSFSPTTPSPPLPSTTPPCQPSSPSLPQAMSLDQHCLPSLCCWGPLLPAAELAQTPFCNMHLLGLVLEASLHAAKPGSDVVMAHLSFSIKSILVRRPGPGTGRNCASQSNTLWGASSGLSLATILPATPGFMAQISSC</sequence>
<dbReference type="InterPro" id="IPR050211">
    <property type="entry name" value="FOX_domain-containing"/>
</dbReference>
<dbReference type="OrthoDB" id="10575151at2759"/>
<comment type="caution">
    <text evidence="7">The sequence shown here is derived from an EMBL/GenBank/DDBJ whole genome shotgun (WGS) entry which is preliminary data.</text>
</comment>
<keyword evidence="4" id="KW-0539">Nucleus</keyword>
<accession>A0A835NDH0</accession>
<evidence type="ECO:0000256" key="3">
    <source>
        <dbReference type="ARBA" id="ARBA00023163"/>
    </source>
</evidence>
<dbReference type="AlphaFoldDB" id="A0A835NDH0"/>
<keyword evidence="2 4" id="KW-0238">DNA-binding</keyword>
<protein>
    <submittedName>
        <fullName evidence="7">Forkhead box protein D2</fullName>
    </submittedName>
</protein>
<feature type="DNA-binding region" description="Fork-head" evidence="4">
    <location>
        <begin position="123"/>
        <end position="170"/>
    </location>
</feature>
<evidence type="ECO:0000259" key="6">
    <source>
        <dbReference type="PROSITE" id="PS50039"/>
    </source>
</evidence>
<keyword evidence="3" id="KW-0804">Transcription</keyword>
<dbReference type="GO" id="GO:0009653">
    <property type="term" value="P:anatomical structure morphogenesis"/>
    <property type="evidence" value="ECO:0007669"/>
    <property type="project" value="TreeGrafter"/>
</dbReference>
<feature type="compositionally biased region" description="Pro residues" evidence="5">
    <location>
        <begin position="233"/>
        <end position="247"/>
    </location>
</feature>
<dbReference type="SUPFAM" id="SSF46785">
    <property type="entry name" value="Winged helix' DNA-binding domain"/>
    <property type="match status" value="1"/>
</dbReference>
<name>A0A835NDH0_9PASS</name>
<dbReference type="PROSITE" id="PS50039">
    <property type="entry name" value="FORK_HEAD_3"/>
    <property type="match status" value="1"/>
</dbReference>
<dbReference type="GO" id="GO:0000981">
    <property type="term" value="F:DNA-binding transcription factor activity, RNA polymerase II-specific"/>
    <property type="evidence" value="ECO:0007669"/>
    <property type="project" value="TreeGrafter"/>
</dbReference>
<keyword evidence="1" id="KW-0805">Transcription regulation</keyword>
<dbReference type="PANTHER" id="PTHR11829:SF361">
    <property type="entry name" value="FORKHEAD BOX PROTEIN D4-LIKE 1"/>
    <property type="match status" value="1"/>
</dbReference>
<evidence type="ECO:0000256" key="5">
    <source>
        <dbReference type="SAM" id="MobiDB-lite"/>
    </source>
</evidence>
<feature type="domain" description="Fork-head" evidence="6">
    <location>
        <begin position="123"/>
        <end position="170"/>
    </location>
</feature>
<evidence type="ECO:0000256" key="1">
    <source>
        <dbReference type="ARBA" id="ARBA00023015"/>
    </source>
</evidence>
<dbReference type="PANTHER" id="PTHR11829">
    <property type="entry name" value="FORKHEAD BOX PROTEIN"/>
    <property type="match status" value="1"/>
</dbReference>
<dbReference type="EMBL" id="JADDUC020000019">
    <property type="protein sequence ID" value="KAI1233223.1"/>
    <property type="molecule type" value="Genomic_DNA"/>
</dbReference>
<dbReference type="GO" id="GO:0030154">
    <property type="term" value="P:cell differentiation"/>
    <property type="evidence" value="ECO:0007669"/>
    <property type="project" value="TreeGrafter"/>
</dbReference>
<dbReference type="Proteomes" id="UP000618051">
    <property type="component" value="Unassembled WGS sequence"/>
</dbReference>
<gene>
    <name evidence="8" type="ORF">IHE44_0004820</name>
    <name evidence="7" type="ORF">IHE44_011254</name>
</gene>
<comment type="subcellular location">
    <subcellularLocation>
        <location evidence="4">Nucleus</location>
    </subcellularLocation>
</comment>
<dbReference type="Pfam" id="PF00250">
    <property type="entry name" value="Forkhead"/>
    <property type="match status" value="1"/>
</dbReference>
<dbReference type="InterPro" id="IPR036390">
    <property type="entry name" value="WH_DNA-bd_sf"/>
</dbReference>
<dbReference type="InterPro" id="IPR036388">
    <property type="entry name" value="WH-like_DNA-bd_sf"/>
</dbReference>
<dbReference type="InterPro" id="IPR001766">
    <property type="entry name" value="Fork_head_dom"/>
</dbReference>
<evidence type="ECO:0000313" key="8">
    <source>
        <dbReference type="EMBL" id="KAI1233223.1"/>
    </source>
</evidence>